<feature type="compositionally biased region" description="Low complexity" evidence="6">
    <location>
        <begin position="109"/>
        <end position="122"/>
    </location>
</feature>
<accession>A0ABD3N5Q0</accession>
<dbReference type="SUPFAM" id="SSF144232">
    <property type="entry name" value="HIT/MYND zinc finger-like"/>
    <property type="match status" value="1"/>
</dbReference>
<dbReference type="InterPro" id="IPR003140">
    <property type="entry name" value="PLipase/COase/thioEstase"/>
</dbReference>
<dbReference type="SUPFAM" id="SSF53474">
    <property type="entry name" value="alpha/beta-Hydrolases"/>
    <property type="match status" value="1"/>
</dbReference>
<organism evidence="8 9">
    <name type="scientific">Discostella pseudostelligera</name>
    <dbReference type="NCBI Taxonomy" id="259834"/>
    <lineage>
        <taxon>Eukaryota</taxon>
        <taxon>Sar</taxon>
        <taxon>Stramenopiles</taxon>
        <taxon>Ochrophyta</taxon>
        <taxon>Bacillariophyta</taxon>
        <taxon>Coscinodiscophyceae</taxon>
        <taxon>Thalassiosirophycidae</taxon>
        <taxon>Stephanodiscales</taxon>
        <taxon>Stephanodiscaceae</taxon>
        <taxon>Discostella</taxon>
    </lineage>
</organism>
<evidence type="ECO:0000256" key="5">
    <source>
        <dbReference type="PROSITE-ProRule" id="PRU00134"/>
    </source>
</evidence>
<reference evidence="8 9" key="1">
    <citation type="submission" date="2024-10" db="EMBL/GenBank/DDBJ databases">
        <title>Updated reference genomes for cyclostephanoid diatoms.</title>
        <authorList>
            <person name="Roberts W.R."/>
            <person name="Alverson A.J."/>
        </authorList>
    </citation>
    <scope>NUCLEOTIDE SEQUENCE [LARGE SCALE GENOMIC DNA]</scope>
    <source>
        <strain evidence="8 9">AJA232-27</strain>
    </source>
</reference>
<comment type="similarity">
    <text evidence="1">Belongs to the AB hydrolase superfamily. AB hydrolase 2 family.</text>
</comment>
<keyword evidence="2" id="KW-0479">Metal-binding</keyword>
<dbReference type="PANTHER" id="PTHR10655">
    <property type="entry name" value="LYSOPHOSPHOLIPASE-RELATED"/>
    <property type="match status" value="1"/>
</dbReference>
<evidence type="ECO:0000256" key="2">
    <source>
        <dbReference type="ARBA" id="ARBA00022723"/>
    </source>
</evidence>
<keyword evidence="3 5" id="KW-0863">Zinc-finger</keyword>
<comment type="caution">
    <text evidence="8">The sequence shown here is derived from an EMBL/GenBank/DDBJ whole genome shotgun (WGS) entry which is preliminary data.</text>
</comment>
<dbReference type="InterPro" id="IPR002893">
    <property type="entry name" value="Znf_MYND"/>
</dbReference>
<dbReference type="InterPro" id="IPR050565">
    <property type="entry name" value="LYPA1-2/EST-like"/>
</dbReference>
<dbReference type="Proteomes" id="UP001530293">
    <property type="component" value="Unassembled WGS sequence"/>
</dbReference>
<dbReference type="InterPro" id="IPR029058">
    <property type="entry name" value="AB_hydrolase_fold"/>
</dbReference>
<keyword evidence="9" id="KW-1185">Reference proteome</keyword>
<dbReference type="Gene3D" id="3.40.50.1820">
    <property type="entry name" value="alpha/beta hydrolase"/>
    <property type="match status" value="1"/>
</dbReference>
<feature type="domain" description="MYND-type" evidence="7">
    <location>
        <begin position="11"/>
        <end position="58"/>
    </location>
</feature>
<dbReference type="PANTHER" id="PTHR10655:SF70">
    <property type="entry name" value="PHOSPHOLIPASE_CARBOXYLESTERASE_THIOESTERASE DOMAIN-CONTAINING PROTEIN"/>
    <property type="match status" value="1"/>
</dbReference>
<dbReference type="PROSITE" id="PS50865">
    <property type="entry name" value="ZF_MYND_2"/>
    <property type="match status" value="1"/>
</dbReference>
<evidence type="ECO:0000256" key="3">
    <source>
        <dbReference type="ARBA" id="ARBA00022771"/>
    </source>
</evidence>
<protein>
    <recommendedName>
        <fullName evidence="7">MYND-type domain-containing protein</fullName>
    </recommendedName>
</protein>
<dbReference type="Gene3D" id="6.10.140.2220">
    <property type="match status" value="1"/>
</dbReference>
<sequence length="420" mass="46607">MDAAASTIIQCQWCGKGKSSTQRILACTRCFSVGYCSKECQKADWKGKEGVDGHKLRCKPTNSTTIPCNTTTTTVRLEVKRGNENRWDDVGPINLVTDNIASISLDSANNTTTGHHNHTTPTFPNSECTDSDSRRKELPSRTQRLLGPQSAHTYNYQHSHDGVDENLLIFFHGAGDSHLPYSALGQKMQLPQTAILSLGASLSLNLSSEYYNAPHNLSSKFVELPFDLGYTWFEELDYEFTGEPLPKDHPRRLKSLKRALDLLELIVCSLTGINDANHKDVSESTTWIPERIFLFGFSAGGSLAMEMCRMWMNAGRLPLGGAICVAGGIQTEMKLLGMTKSNRQSKPTDVLIIAGEIDEAYPKESALLSKQLYQPSNVQLHFQKGKGHSMIGSKDEMQLIMEFLSKRLVRRLVSMEGLSI</sequence>
<evidence type="ECO:0000259" key="7">
    <source>
        <dbReference type="PROSITE" id="PS50865"/>
    </source>
</evidence>
<dbReference type="Pfam" id="PF02230">
    <property type="entry name" value="Abhydrolase_2"/>
    <property type="match status" value="1"/>
</dbReference>
<name>A0ABD3N5Q0_9STRA</name>
<dbReference type="GO" id="GO:0008270">
    <property type="term" value="F:zinc ion binding"/>
    <property type="evidence" value="ECO:0007669"/>
    <property type="project" value="UniProtKB-KW"/>
</dbReference>
<dbReference type="EMBL" id="JALLBG020000070">
    <property type="protein sequence ID" value="KAL3768030.1"/>
    <property type="molecule type" value="Genomic_DNA"/>
</dbReference>
<proteinExistence type="inferred from homology"/>
<keyword evidence="4" id="KW-0862">Zinc</keyword>
<evidence type="ECO:0000313" key="8">
    <source>
        <dbReference type="EMBL" id="KAL3768030.1"/>
    </source>
</evidence>
<evidence type="ECO:0000256" key="6">
    <source>
        <dbReference type="SAM" id="MobiDB-lite"/>
    </source>
</evidence>
<evidence type="ECO:0000256" key="1">
    <source>
        <dbReference type="ARBA" id="ARBA00006499"/>
    </source>
</evidence>
<evidence type="ECO:0000256" key="4">
    <source>
        <dbReference type="ARBA" id="ARBA00022833"/>
    </source>
</evidence>
<dbReference type="AlphaFoldDB" id="A0ABD3N5Q0"/>
<feature type="region of interest" description="Disordered" evidence="6">
    <location>
        <begin position="109"/>
        <end position="143"/>
    </location>
</feature>
<dbReference type="Pfam" id="PF01753">
    <property type="entry name" value="zf-MYND"/>
    <property type="match status" value="1"/>
</dbReference>
<evidence type="ECO:0000313" key="9">
    <source>
        <dbReference type="Proteomes" id="UP001530293"/>
    </source>
</evidence>
<gene>
    <name evidence="8" type="ORF">ACHAWU_005488</name>
</gene>